<protein>
    <submittedName>
        <fullName evidence="2">Uncharacterized protein</fullName>
    </submittedName>
</protein>
<gene>
    <name evidence="2" type="ORF">OsJ_00274</name>
</gene>
<proteinExistence type="predicted"/>
<evidence type="ECO:0000256" key="1">
    <source>
        <dbReference type="SAM" id="MobiDB-lite"/>
    </source>
</evidence>
<dbReference type="AlphaFoldDB" id="A2ZNZ4"/>
<feature type="region of interest" description="Disordered" evidence="1">
    <location>
        <begin position="45"/>
        <end position="95"/>
    </location>
</feature>
<feature type="compositionally biased region" description="Basic and acidic residues" evidence="1">
    <location>
        <begin position="82"/>
        <end position="95"/>
    </location>
</feature>
<reference evidence="2" key="1">
    <citation type="journal article" date="2005" name="PLoS Biol.">
        <title>The genomes of Oryza sativa: a history of duplications.</title>
        <authorList>
            <person name="Yu J."/>
            <person name="Wang J."/>
            <person name="Lin W."/>
            <person name="Li S."/>
            <person name="Li H."/>
            <person name="Zhou J."/>
            <person name="Ni P."/>
            <person name="Dong W."/>
            <person name="Hu S."/>
            <person name="Zeng C."/>
            <person name="Zhang J."/>
            <person name="Zhang Y."/>
            <person name="Li R."/>
            <person name="Xu Z."/>
            <person name="Li S."/>
            <person name="Li X."/>
            <person name="Zheng H."/>
            <person name="Cong L."/>
            <person name="Lin L."/>
            <person name="Yin J."/>
            <person name="Geng J."/>
            <person name="Li G."/>
            <person name="Shi J."/>
            <person name="Liu J."/>
            <person name="Lv H."/>
            <person name="Li J."/>
            <person name="Wang J."/>
            <person name="Deng Y."/>
            <person name="Ran L."/>
            <person name="Shi X."/>
            <person name="Wang X."/>
            <person name="Wu Q."/>
            <person name="Li C."/>
            <person name="Ren X."/>
            <person name="Wang J."/>
            <person name="Wang X."/>
            <person name="Li D."/>
            <person name="Liu D."/>
            <person name="Zhang X."/>
            <person name="Ji Z."/>
            <person name="Zhao W."/>
            <person name="Sun Y."/>
            <person name="Zhang Z."/>
            <person name="Bao J."/>
            <person name="Han Y."/>
            <person name="Dong L."/>
            <person name="Ji J."/>
            <person name="Chen P."/>
            <person name="Wu S."/>
            <person name="Liu J."/>
            <person name="Xiao Y."/>
            <person name="Bu D."/>
            <person name="Tan J."/>
            <person name="Yang L."/>
            <person name="Ye C."/>
            <person name="Zhang J."/>
            <person name="Xu J."/>
            <person name="Zhou Y."/>
            <person name="Yu Y."/>
            <person name="Zhang B."/>
            <person name="Zhuang S."/>
            <person name="Wei H."/>
            <person name="Liu B."/>
            <person name="Lei M."/>
            <person name="Yu H."/>
            <person name="Li Y."/>
            <person name="Xu H."/>
            <person name="Wei S."/>
            <person name="He X."/>
            <person name="Fang L."/>
            <person name="Zhang Z."/>
            <person name="Zhang Y."/>
            <person name="Huang X."/>
            <person name="Su Z."/>
            <person name="Tong W."/>
            <person name="Li J."/>
            <person name="Tong Z."/>
            <person name="Li S."/>
            <person name="Ye J."/>
            <person name="Wang L."/>
            <person name="Fang L."/>
            <person name="Lei T."/>
            <person name="Chen C."/>
            <person name="Chen H."/>
            <person name="Xu Z."/>
            <person name="Li H."/>
            <person name="Huang H."/>
            <person name="Zhang F."/>
            <person name="Xu H."/>
            <person name="Li N."/>
            <person name="Zhao C."/>
            <person name="Li S."/>
            <person name="Dong L."/>
            <person name="Huang Y."/>
            <person name="Li L."/>
            <person name="Xi Y."/>
            <person name="Qi Q."/>
            <person name="Li W."/>
            <person name="Zhang B."/>
            <person name="Hu W."/>
            <person name="Zhang Y."/>
            <person name="Tian X."/>
            <person name="Jiao Y."/>
            <person name="Liang X."/>
            <person name="Jin J."/>
            <person name="Gao L."/>
            <person name="Zheng W."/>
            <person name="Hao B."/>
            <person name="Liu S."/>
            <person name="Wang W."/>
            <person name="Yuan L."/>
            <person name="Cao M."/>
            <person name="McDermott J."/>
            <person name="Samudrala R."/>
            <person name="Wang J."/>
            <person name="Wong G.K."/>
            <person name="Yang H."/>
        </authorList>
    </citation>
    <scope>NUCLEOTIDE SEQUENCE [LARGE SCALE GENOMIC DNA]</scope>
</reference>
<sequence length="159" mass="16913">MPRPATPHPCAVAASDLLPAHVPQPAIPFPERAAADKLLTMLAMISSPRRRPSSGGCRRSDGDDRLRAEQRGGRSGGGGGGQKEEEVAGEHGSCGREVNDRSYADKIAYYLLQIIDQVQNYVVKGVDVKNQNSVVMASQVDVAAFSGRCLHAYAIDIAA</sequence>
<organism evidence="2">
    <name type="scientific">Oryza sativa subsp. japonica</name>
    <name type="common">Rice</name>
    <dbReference type="NCBI Taxonomy" id="39947"/>
    <lineage>
        <taxon>Eukaryota</taxon>
        <taxon>Viridiplantae</taxon>
        <taxon>Streptophyta</taxon>
        <taxon>Embryophyta</taxon>
        <taxon>Tracheophyta</taxon>
        <taxon>Spermatophyta</taxon>
        <taxon>Magnoliopsida</taxon>
        <taxon>Liliopsida</taxon>
        <taxon>Poales</taxon>
        <taxon>Poaceae</taxon>
        <taxon>BOP clade</taxon>
        <taxon>Oryzoideae</taxon>
        <taxon>Oryzeae</taxon>
        <taxon>Oryzinae</taxon>
        <taxon>Oryza</taxon>
        <taxon>Oryza sativa</taxon>
    </lineage>
</organism>
<feature type="compositionally biased region" description="Basic and acidic residues" evidence="1">
    <location>
        <begin position="58"/>
        <end position="72"/>
    </location>
</feature>
<dbReference type="EMBL" id="CM000138">
    <property type="protein sequence ID" value="EAZ10441.1"/>
    <property type="molecule type" value="Genomic_DNA"/>
</dbReference>
<evidence type="ECO:0000313" key="2">
    <source>
        <dbReference type="EMBL" id="EAZ10441.1"/>
    </source>
</evidence>
<accession>A2ZNZ4</accession>
<name>A2ZNZ4_ORYSJ</name>
<reference evidence="2" key="2">
    <citation type="submission" date="2008-12" db="EMBL/GenBank/DDBJ databases">
        <title>Improved gene annotation of the rice (Oryza sativa) genomes.</title>
        <authorList>
            <person name="Wang J."/>
            <person name="Li R."/>
            <person name="Fan W."/>
            <person name="Huang Q."/>
            <person name="Zhang J."/>
            <person name="Zhou Y."/>
            <person name="Hu Y."/>
            <person name="Zi S."/>
            <person name="Li J."/>
            <person name="Ni P."/>
            <person name="Zheng H."/>
            <person name="Zhang Y."/>
            <person name="Zhao M."/>
            <person name="Hao Q."/>
            <person name="McDermott J."/>
            <person name="Samudrala R."/>
            <person name="Kristiansen K."/>
            <person name="Wong G.K.-S."/>
        </authorList>
    </citation>
    <scope>NUCLEOTIDE SEQUENCE</scope>
</reference>
<dbReference type="Proteomes" id="UP000007752">
    <property type="component" value="Chromosome 1"/>
</dbReference>